<dbReference type="InterPro" id="IPR038050">
    <property type="entry name" value="Neuro_actylchol_rec"/>
</dbReference>
<dbReference type="Gene3D" id="2.70.170.10">
    <property type="entry name" value="Neurotransmitter-gated ion-channel ligand-binding domain"/>
    <property type="match status" value="1"/>
</dbReference>
<keyword evidence="1" id="KW-0812">Transmembrane</keyword>
<feature type="chain" id="PRO_5012676835" description="Neurotransmitter-gated ion-channel ligand-binding domain-containing protein" evidence="2">
    <location>
        <begin position="21"/>
        <end position="317"/>
    </location>
</feature>
<dbReference type="RefSeq" id="WP_098735802.1">
    <property type="nucleotide sequence ID" value="NZ_PDKW01000039.1"/>
</dbReference>
<name>A0A2B8BK81_9PROT</name>
<reference evidence="4" key="1">
    <citation type="submission" date="2017-10" db="EMBL/GenBank/DDBJ databases">
        <authorList>
            <person name="Kravchenko I.K."/>
            <person name="Grouzdev D.S."/>
        </authorList>
    </citation>
    <scope>NUCLEOTIDE SEQUENCE [LARGE SCALE GENOMIC DNA]</scope>
    <source>
        <strain evidence="4">B2</strain>
    </source>
</reference>
<sequence length="317" mass="35628">MFRNLLALALLLFTGLFAMLADEARAEPQKVVVGSYINQITGLNLKDKQVTVDFYVWFRWDADDINPLDSFEVMNGTISSKEPTPLRKVNGQNYVSARVHAVLNQAWDISRFPLDKQSIRIEIEDNDRTVENLVYVADTENTEVNPDIDIAGYNVTKTSAGIMEKTYRTNYGDISLPKAHESRFSRFVQEVQIDRPNTIYYFKTFSTIFISCLVAFLAFLVKPVDLDPRFGLGIGALFAVVASYFIVAGELPHSTGFTLSDKINMASMGLIFLSLLQSSVSLMIYERDTAKAVRLDRLSVIVFPIAYVLLCAWITVG</sequence>
<keyword evidence="4" id="KW-1185">Reference proteome</keyword>
<feature type="transmembrane region" description="Helical" evidence="1">
    <location>
        <begin position="230"/>
        <end position="247"/>
    </location>
</feature>
<dbReference type="EMBL" id="PDKW01000039">
    <property type="protein sequence ID" value="PGH57812.1"/>
    <property type="molecule type" value="Genomic_DNA"/>
</dbReference>
<keyword evidence="1" id="KW-1133">Transmembrane helix</keyword>
<evidence type="ECO:0000256" key="1">
    <source>
        <dbReference type="SAM" id="Phobius"/>
    </source>
</evidence>
<evidence type="ECO:0000313" key="3">
    <source>
        <dbReference type="EMBL" id="PGH57812.1"/>
    </source>
</evidence>
<gene>
    <name evidence="3" type="ORF">CRT60_07475</name>
</gene>
<dbReference type="Gene3D" id="1.20.58.390">
    <property type="entry name" value="Neurotransmitter-gated ion-channel transmembrane domain"/>
    <property type="match status" value="1"/>
</dbReference>
<keyword evidence="1" id="KW-0472">Membrane</keyword>
<evidence type="ECO:0000256" key="2">
    <source>
        <dbReference type="SAM" id="SignalP"/>
    </source>
</evidence>
<comment type="caution">
    <text evidence="3">The sequence shown here is derived from an EMBL/GenBank/DDBJ whole genome shotgun (WGS) entry which is preliminary data.</text>
</comment>
<accession>A0A2B8BK81</accession>
<feature type="transmembrane region" description="Helical" evidence="1">
    <location>
        <begin position="267"/>
        <end position="285"/>
    </location>
</feature>
<feature type="transmembrane region" description="Helical" evidence="1">
    <location>
        <begin position="297"/>
        <end position="316"/>
    </location>
</feature>
<keyword evidence="2" id="KW-0732">Signal</keyword>
<evidence type="ECO:0000313" key="4">
    <source>
        <dbReference type="Proteomes" id="UP000225379"/>
    </source>
</evidence>
<dbReference type="SUPFAM" id="SSF63712">
    <property type="entry name" value="Nicotinic receptor ligand binding domain-like"/>
    <property type="match status" value="1"/>
</dbReference>
<dbReference type="InterPro" id="IPR036734">
    <property type="entry name" value="Neur_chan_lig-bd_sf"/>
</dbReference>
<proteinExistence type="predicted"/>
<dbReference type="Proteomes" id="UP000225379">
    <property type="component" value="Unassembled WGS sequence"/>
</dbReference>
<organism evidence="3 4">
    <name type="scientific">Azospirillum palustre</name>
    <dbReference type="NCBI Taxonomy" id="2044885"/>
    <lineage>
        <taxon>Bacteria</taxon>
        <taxon>Pseudomonadati</taxon>
        <taxon>Pseudomonadota</taxon>
        <taxon>Alphaproteobacteria</taxon>
        <taxon>Rhodospirillales</taxon>
        <taxon>Azospirillaceae</taxon>
        <taxon>Azospirillum</taxon>
    </lineage>
</organism>
<dbReference type="GO" id="GO:0005230">
    <property type="term" value="F:extracellular ligand-gated monoatomic ion channel activity"/>
    <property type="evidence" value="ECO:0007669"/>
    <property type="project" value="InterPro"/>
</dbReference>
<protein>
    <recommendedName>
        <fullName evidence="5">Neurotransmitter-gated ion-channel ligand-binding domain-containing protein</fullName>
    </recommendedName>
</protein>
<dbReference type="AlphaFoldDB" id="A0A2B8BK81"/>
<dbReference type="GO" id="GO:0016020">
    <property type="term" value="C:membrane"/>
    <property type="evidence" value="ECO:0007669"/>
    <property type="project" value="InterPro"/>
</dbReference>
<feature type="signal peptide" evidence="2">
    <location>
        <begin position="1"/>
        <end position="20"/>
    </location>
</feature>
<evidence type="ECO:0008006" key="5">
    <source>
        <dbReference type="Google" id="ProtNLM"/>
    </source>
</evidence>
<feature type="transmembrane region" description="Helical" evidence="1">
    <location>
        <begin position="200"/>
        <end position="221"/>
    </location>
</feature>
<dbReference type="OrthoDB" id="9791590at2"/>